<reference evidence="1" key="1">
    <citation type="submission" date="2022-09" db="EMBL/GenBank/DDBJ databases">
        <title>A Global Phylogenomic Analysis of the Shiitake Genus Lentinula.</title>
        <authorList>
            <consortium name="DOE Joint Genome Institute"/>
            <person name="Sierra-Patev S."/>
            <person name="Min B."/>
            <person name="Naranjo-Ortiz M."/>
            <person name="Looney B."/>
            <person name="Konkel Z."/>
            <person name="Slot J.C."/>
            <person name="Sakamoto Y."/>
            <person name="Steenwyk J.L."/>
            <person name="Rokas A."/>
            <person name="Carro J."/>
            <person name="Camarero S."/>
            <person name="Ferreira P."/>
            <person name="Molpeceres G."/>
            <person name="Ruiz-Duenas F.J."/>
            <person name="Serrano A."/>
            <person name="Henrissat B."/>
            <person name="Drula E."/>
            <person name="Hughes K.W."/>
            <person name="Mata J.L."/>
            <person name="Ishikawa N.K."/>
            <person name="Vargas-Isla R."/>
            <person name="Ushijima S."/>
            <person name="Smith C.A."/>
            <person name="Ahrendt S."/>
            <person name="Andreopoulos W."/>
            <person name="He G."/>
            <person name="Labutti K."/>
            <person name="Lipzen A."/>
            <person name="Ng V."/>
            <person name="Riley R."/>
            <person name="Sandor L."/>
            <person name="Barry K."/>
            <person name="Martinez A.T."/>
            <person name="Xiao Y."/>
            <person name="Gibbons J.G."/>
            <person name="Terashima K."/>
            <person name="Grigoriev I.V."/>
            <person name="Hibbett D.S."/>
        </authorList>
    </citation>
    <scope>NUCLEOTIDE SEQUENCE</scope>
    <source>
        <strain evidence="1">TMI1499</strain>
    </source>
</reference>
<organism evidence="1 2">
    <name type="scientific">Lentinula aff. lateritia</name>
    <dbReference type="NCBI Taxonomy" id="2804960"/>
    <lineage>
        <taxon>Eukaryota</taxon>
        <taxon>Fungi</taxon>
        <taxon>Dikarya</taxon>
        <taxon>Basidiomycota</taxon>
        <taxon>Agaricomycotina</taxon>
        <taxon>Agaricomycetes</taxon>
        <taxon>Agaricomycetidae</taxon>
        <taxon>Agaricales</taxon>
        <taxon>Marasmiineae</taxon>
        <taxon>Omphalotaceae</taxon>
        <taxon>Lentinula</taxon>
    </lineage>
</organism>
<evidence type="ECO:0000313" key="1">
    <source>
        <dbReference type="EMBL" id="KAJ3807939.1"/>
    </source>
</evidence>
<keyword evidence="2" id="KW-1185">Reference proteome</keyword>
<feature type="non-terminal residue" evidence="1">
    <location>
        <position position="87"/>
    </location>
</feature>
<feature type="non-terminal residue" evidence="1">
    <location>
        <position position="1"/>
    </location>
</feature>
<gene>
    <name evidence="1" type="ORF">F5876DRAFT_18872</name>
</gene>
<dbReference type="EMBL" id="MU795262">
    <property type="protein sequence ID" value="KAJ3807939.1"/>
    <property type="molecule type" value="Genomic_DNA"/>
</dbReference>
<sequence length="87" mass="9449">LGKAKQNDLPFGGINVRVTGDFTQLGPVHNPHLFFFVDTSRVGTVSGQEAVFGKLLWLAVTTVVILMAVMHQGGEENSLFMGLLQHL</sequence>
<proteinExistence type="predicted"/>
<name>A0ACC1TT40_9AGAR</name>
<protein>
    <submittedName>
        <fullName evidence="1">Uncharacterized protein</fullName>
    </submittedName>
</protein>
<accession>A0ACC1TT40</accession>
<dbReference type="Proteomes" id="UP001163835">
    <property type="component" value="Unassembled WGS sequence"/>
</dbReference>
<comment type="caution">
    <text evidence="1">The sequence shown here is derived from an EMBL/GenBank/DDBJ whole genome shotgun (WGS) entry which is preliminary data.</text>
</comment>
<evidence type="ECO:0000313" key="2">
    <source>
        <dbReference type="Proteomes" id="UP001163835"/>
    </source>
</evidence>